<dbReference type="NCBIfam" id="TIGR03647">
    <property type="entry name" value="Na_symport_sm"/>
    <property type="match status" value="1"/>
</dbReference>
<dbReference type="STRING" id="365046.Rta_24160"/>
<name>F5Y1B3_RAMTT</name>
<dbReference type="eggNOG" id="COG4327">
    <property type="taxonomic scope" value="Bacteria"/>
</dbReference>
<sequence length="89" mass="9567">MSSSSRPRTSRLAVLRAGLLLAWAIASFGVCFFARELQFTLGDWPFSYWMMAQGAIIVFTLVLAVDAWAVNRSEAGTGEADPEAGTGHG</sequence>
<gene>
    <name evidence="3" type="ordered locus">Rta_24160</name>
</gene>
<evidence type="ECO:0000259" key="2">
    <source>
        <dbReference type="Pfam" id="PF13937"/>
    </source>
</evidence>
<dbReference type="RefSeq" id="WP_013901746.1">
    <property type="nucleotide sequence ID" value="NC_015677.1"/>
</dbReference>
<keyword evidence="1" id="KW-0812">Transmembrane</keyword>
<feature type="transmembrane region" description="Helical" evidence="1">
    <location>
        <begin position="12"/>
        <end position="34"/>
    </location>
</feature>
<evidence type="ECO:0000313" key="3">
    <source>
        <dbReference type="EMBL" id="AEG93514.1"/>
    </source>
</evidence>
<evidence type="ECO:0000256" key="1">
    <source>
        <dbReference type="SAM" id="Phobius"/>
    </source>
</evidence>
<dbReference type="InterPro" id="IPR019886">
    <property type="entry name" value="Na_symporter_ssu"/>
</dbReference>
<dbReference type="Pfam" id="PF13937">
    <property type="entry name" value="DUF4212"/>
    <property type="match status" value="1"/>
</dbReference>
<keyword evidence="1" id="KW-0472">Membrane</keyword>
<dbReference type="Proteomes" id="UP000008385">
    <property type="component" value="Chromosome"/>
</dbReference>
<organism evidence="3 4">
    <name type="scientific">Ramlibacter tataouinensis (strain ATCC BAA-407 / DSM 14655 / LMG 21543 / TTB310)</name>
    <dbReference type="NCBI Taxonomy" id="365046"/>
    <lineage>
        <taxon>Bacteria</taxon>
        <taxon>Pseudomonadati</taxon>
        <taxon>Pseudomonadota</taxon>
        <taxon>Betaproteobacteria</taxon>
        <taxon>Burkholderiales</taxon>
        <taxon>Comamonadaceae</taxon>
        <taxon>Ramlibacter</taxon>
    </lineage>
</organism>
<evidence type="ECO:0000313" key="4">
    <source>
        <dbReference type="Proteomes" id="UP000008385"/>
    </source>
</evidence>
<dbReference type="OrthoDB" id="9797746at2"/>
<feature type="domain" description="Sodium symporter small subunit" evidence="2">
    <location>
        <begin position="16"/>
        <end position="74"/>
    </location>
</feature>
<dbReference type="HOGENOM" id="CLU_140854_3_0_4"/>
<protein>
    <recommendedName>
        <fullName evidence="2">Sodium symporter small subunit domain-containing protein</fullName>
    </recommendedName>
</protein>
<feature type="transmembrane region" description="Helical" evidence="1">
    <location>
        <begin position="46"/>
        <end position="65"/>
    </location>
</feature>
<dbReference type="EMBL" id="CP000245">
    <property type="protein sequence ID" value="AEG93514.1"/>
    <property type="molecule type" value="Genomic_DNA"/>
</dbReference>
<reference evidence="3 4" key="2">
    <citation type="journal article" date="2011" name="PLoS ONE">
        <title>The Cyst-Dividing Bacterium Ramlibacter tataouinensis TTB310 Genome Reveals a Well-Stocked Toolbox for Adaptation to a Desert Environment.</title>
        <authorList>
            <person name="De Luca G."/>
            <person name="Barakat M."/>
            <person name="Ortet P."/>
            <person name="Fochesato S."/>
            <person name="Jourlin-Castelli C."/>
            <person name="Ansaldi M."/>
            <person name="Py B."/>
            <person name="Fichant G."/>
            <person name="Coutinho P.M."/>
            <person name="Voulhoux R."/>
            <person name="Bastien O."/>
            <person name="Marechal E."/>
            <person name="Henrissat B."/>
            <person name="Quentin Y."/>
            <person name="Noirot P."/>
            <person name="Filloux A."/>
            <person name="Mejean V."/>
            <person name="Dubow M.S."/>
            <person name="Barras F."/>
            <person name="Barbe V."/>
            <person name="Weissenbach J."/>
            <person name="Mihalcescu I."/>
            <person name="Vermeglio A."/>
            <person name="Achouak W."/>
            <person name="Heulin T."/>
        </authorList>
    </citation>
    <scope>NUCLEOTIDE SEQUENCE [LARGE SCALE GENOMIC DNA]</scope>
    <source>
        <strain evidence="4">ATCC BAA-407 / DSM 14655 / LMG 21543 / TTB310</strain>
    </source>
</reference>
<proteinExistence type="predicted"/>
<dbReference type="KEGG" id="rta:Rta_24160"/>
<keyword evidence="1" id="KW-1133">Transmembrane helix</keyword>
<keyword evidence="4" id="KW-1185">Reference proteome</keyword>
<accession>F5Y1B3</accession>
<reference evidence="4" key="1">
    <citation type="submission" date="2006-01" db="EMBL/GenBank/DDBJ databases">
        <title>Genome of the cyst-dividing bacterium Ramlibacter tataouinensis.</title>
        <authorList>
            <person name="Barakat M."/>
            <person name="Ortet P."/>
            <person name="De Luca G."/>
            <person name="Jourlin-Castelli C."/>
            <person name="Ansaldi M."/>
            <person name="Py B."/>
            <person name="Fichant G."/>
            <person name="Coutinho P."/>
            <person name="Voulhoux R."/>
            <person name="Bastien O."/>
            <person name="Roy S."/>
            <person name="Marechal E."/>
            <person name="Henrissat B."/>
            <person name="Quentin Y."/>
            <person name="Noirot P."/>
            <person name="Filloux A."/>
            <person name="Mejean V."/>
            <person name="DuBow M."/>
            <person name="Barras F."/>
            <person name="Heulin T."/>
        </authorList>
    </citation>
    <scope>NUCLEOTIDE SEQUENCE [LARGE SCALE GENOMIC DNA]</scope>
    <source>
        <strain evidence="4">ATCC BAA-407 / DSM 14655 / LMG 21543 / TTB310</strain>
    </source>
</reference>
<dbReference type="AlphaFoldDB" id="F5Y1B3"/>